<keyword evidence="2" id="KW-1185">Reference proteome</keyword>
<accession>A0AAV5V3I6</accession>
<gene>
    <name evidence="1" type="ORF">PFISCL1PPCAC_4179</name>
</gene>
<evidence type="ECO:0000313" key="1">
    <source>
        <dbReference type="EMBL" id="GMT12882.1"/>
    </source>
</evidence>
<proteinExistence type="predicted"/>
<dbReference type="Proteomes" id="UP001432322">
    <property type="component" value="Unassembled WGS sequence"/>
</dbReference>
<evidence type="ECO:0000313" key="2">
    <source>
        <dbReference type="Proteomes" id="UP001432322"/>
    </source>
</evidence>
<organism evidence="1 2">
    <name type="scientific">Pristionchus fissidentatus</name>
    <dbReference type="NCBI Taxonomy" id="1538716"/>
    <lineage>
        <taxon>Eukaryota</taxon>
        <taxon>Metazoa</taxon>
        <taxon>Ecdysozoa</taxon>
        <taxon>Nematoda</taxon>
        <taxon>Chromadorea</taxon>
        <taxon>Rhabditida</taxon>
        <taxon>Rhabditina</taxon>
        <taxon>Diplogasteromorpha</taxon>
        <taxon>Diplogasteroidea</taxon>
        <taxon>Neodiplogasteridae</taxon>
        <taxon>Pristionchus</taxon>
    </lineage>
</organism>
<protein>
    <submittedName>
        <fullName evidence="1">Uncharacterized protein</fullName>
    </submittedName>
</protein>
<dbReference type="EMBL" id="BTSY01000002">
    <property type="protein sequence ID" value="GMT12882.1"/>
    <property type="molecule type" value="Genomic_DNA"/>
</dbReference>
<name>A0AAV5V3I6_9BILA</name>
<dbReference type="AlphaFoldDB" id="A0AAV5V3I6"/>
<feature type="non-terminal residue" evidence="1">
    <location>
        <position position="1"/>
    </location>
</feature>
<reference evidence="1" key="1">
    <citation type="submission" date="2023-10" db="EMBL/GenBank/DDBJ databases">
        <title>Genome assembly of Pristionchus species.</title>
        <authorList>
            <person name="Yoshida K."/>
            <person name="Sommer R.J."/>
        </authorList>
    </citation>
    <scope>NUCLEOTIDE SEQUENCE</scope>
    <source>
        <strain evidence="1">RS5133</strain>
    </source>
</reference>
<sequence>FMCLAARRETYVACSVVIKTQFTKKNLESSNLIVTLHTSLKPFHISLNMTTEEWEELKRTLTCDVDVFGQLLTVKDKDMVVGPV</sequence>
<feature type="non-terminal residue" evidence="1">
    <location>
        <position position="84"/>
    </location>
</feature>
<comment type="caution">
    <text evidence="1">The sequence shown here is derived from an EMBL/GenBank/DDBJ whole genome shotgun (WGS) entry which is preliminary data.</text>
</comment>